<dbReference type="Gene3D" id="3.40.50.1240">
    <property type="entry name" value="Phosphoglycerate mutase-like"/>
    <property type="match status" value="1"/>
</dbReference>
<dbReference type="GO" id="GO:0043456">
    <property type="term" value="P:regulation of pentose-phosphate shunt"/>
    <property type="evidence" value="ECO:0007669"/>
    <property type="project" value="TreeGrafter"/>
</dbReference>
<dbReference type="GO" id="GO:0005829">
    <property type="term" value="C:cytosol"/>
    <property type="evidence" value="ECO:0007669"/>
    <property type="project" value="TreeGrafter"/>
</dbReference>
<dbReference type="RefSeq" id="WP_045808147.1">
    <property type="nucleotide sequence ID" value="NZ_JZCR01000024.1"/>
</dbReference>
<evidence type="ECO:0000256" key="2">
    <source>
        <dbReference type="PIRSR" id="PIRSR613078-1"/>
    </source>
</evidence>
<dbReference type="PANTHER" id="PTHR46517:SF1">
    <property type="entry name" value="FRUCTOSE-2,6-BISPHOSPHATASE TIGAR"/>
    <property type="match status" value="1"/>
</dbReference>
<dbReference type="SUPFAM" id="SSF53254">
    <property type="entry name" value="Phosphoglycerate mutase-like"/>
    <property type="match status" value="1"/>
</dbReference>
<feature type="active site" description="Tele-phosphohistidine intermediate" evidence="2">
    <location>
        <position position="11"/>
    </location>
</feature>
<organism evidence="5 6">
    <name type="scientific">Levilactobacillus spicheri</name>
    <dbReference type="NCBI Taxonomy" id="216463"/>
    <lineage>
        <taxon>Bacteria</taxon>
        <taxon>Bacillati</taxon>
        <taxon>Bacillota</taxon>
        <taxon>Bacilli</taxon>
        <taxon>Lactobacillales</taxon>
        <taxon>Lactobacillaceae</taxon>
        <taxon>Levilactobacillus</taxon>
    </lineage>
</organism>
<dbReference type="InterPro" id="IPR001345">
    <property type="entry name" value="PG/BPGM_mutase_AS"/>
</dbReference>
<dbReference type="STRING" id="216463.VC81_11135"/>
<keyword evidence="1" id="KW-0378">Hydrolase</keyword>
<dbReference type="PANTHER" id="PTHR46517">
    <property type="entry name" value="FRUCTOSE-2,6-BISPHOSPHATASE TIGAR"/>
    <property type="match status" value="1"/>
</dbReference>
<dbReference type="CDD" id="cd07067">
    <property type="entry name" value="HP_PGM_like"/>
    <property type="match status" value="1"/>
</dbReference>
<protein>
    <submittedName>
        <fullName evidence="5">Fructose-2,6-bisphosphatase</fullName>
    </submittedName>
</protein>
<evidence type="ECO:0000313" key="5">
    <source>
        <dbReference type="EMBL" id="KJW11784.1"/>
    </source>
</evidence>
<reference evidence="5 6" key="1">
    <citation type="submission" date="2015-03" db="EMBL/GenBank/DDBJ databases">
        <authorList>
            <person name="Zheng J."/>
            <person name="Ganezle M."/>
        </authorList>
    </citation>
    <scope>NUCLEOTIDE SEQUENCE [LARGE SCALE GENOMIC DNA]</scope>
    <source>
        <strain evidence="5 6">LP38</strain>
    </source>
</reference>
<feature type="binding site" evidence="3">
    <location>
        <begin position="10"/>
        <end position="17"/>
    </location>
    <ligand>
        <name>substrate</name>
    </ligand>
</feature>
<dbReference type="InterPro" id="IPR029033">
    <property type="entry name" value="His_PPase_superfam"/>
</dbReference>
<dbReference type="AlphaFoldDB" id="A0A0F3RQE0"/>
<feature type="active site" description="Proton donor/acceptor" evidence="2">
    <location>
        <position position="88"/>
    </location>
</feature>
<dbReference type="PATRIC" id="fig|216463.3.peg.1481"/>
<proteinExistence type="predicted"/>
<dbReference type="PROSITE" id="PS00175">
    <property type="entry name" value="PG_MUTASE"/>
    <property type="match status" value="1"/>
</dbReference>
<dbReference type="GO" id="GO:0004331">
    <property type="term" value="F:fructose-2,6-bisphosphate 2-phosphatase activity"/>
    <property type="evidence" value="ECO:0007669"/>
    <property type="project" value="TreeGrafter"/>
</dbReference>
<evidence type="ECO:0000256" key="3">
    <source>
        <dbReference type="PIRSR" id="PIRSR613078-2"/>
    </source>
</evidence>
<dbReference type="EMBL" id="JZCR01000024">
    <property type="protein sequence ID" value="KJW11784.1"/>
    <property type="molecule type" value="Genomic_DNA"/>
</dbReference>
<evidence type="ECO:0000256" key="1">
    <source>
        <dbReference type="ARBA" id="ARBA00022801"/>
    </source>
</evidence>
<evidence type="ECO:0000256" key="4">
    <source>
        <dbReference type="PIRSR" id="PIRSR613078-3"/>
    </source>
</evidence>
<evidence type="ECO:0000313" key="6">
    <source>
        <dbReference type="Proteomes" id="UP000033491"/>
    </source>
</evidence>
<dbReference type="GO" id="GO:0045820">
    <property type="term" value="P:negative regulation of glycolytic process"/>
    <property type="evidence" value="ECO:0007669"/>
    <property type="project" value="TreeGrafter"/>
</dbReference>
<accession>A0A0F3RQE0</accession>
<dbReference type="OrthoDB" id="4131070at2"/>
<comment type="caution">
    <text evidence="5">The sequence shown here is derived from an EMBL/GenBank/DDBJ whole genome shotgun (WGS) entry which is preliminary data.</text>
</comment>
<feature type="binding site" evidence="3">
    <location>
        <position position="60"/>
    </location>
    <ligand>
        <name>substrate</name>
    </ligand>
</feature>
<dbReference type="InterPro" id="IPR013078">
    <property type="entry name" value="His_Pase_superF_clade-1"/>
</dbReference>
<gene>
    <name evidence="5" type="ORF">VC81_11135</name>
</gene>
<dbReference type="Pfam" id="PF00300">
    <property type="entry name" value="His_Phos_1"/>
    <property type="match status" value="1"/>
</dbReference>
<dbReference type="Proteomes" id="UP000033491">
    <property type="component" value="Unassembled WGS sequence"/>
</dbReference>
<name>A0A0F3RQE0_9LACO</name>
<dbReference type="InterPro" id="IPR051695">
    <property type="entry name" value="Phosphoglycerate_Mutase"/>
</dbReference>
<feature type="site" description="Transition state stabilizer" evidence="4">
    <location>
        <position position="168"/>
    </location>
</feature>
<dbReference type="SMART" id="SM00855">
    <property type="entry name" value="PGAM"/>
    <property type="match status" value="1"/>
</dbReference>
<sequence length="216" mass="23575">MATVELYLVRHGQTFLNKYHRMQGWSDAPLTTKGLQDADLAGERLAKIPFAAAYASDTSRAQTTAKHILAANQALTPADLQTAPALREENFGFFEGLDSSFAAHVLGADSYNALIRDFSIETSHDLFKEHDPYHDAEDDAEFWARVQPGLDAVVAAANDGDKVLIATHGTTIRSIVSKFSDIDVSGSAHNGSVTKLTVTDGRYTVDYFNNIKGRLK</sequence>